<keyword evidence="5" id="KW-1185">Reference proteome</keyword>
<dbReference type="GO" id="GO:0003676">
    <property type="term" value="F:nucleic acid binding"/>
    <property type="evidence" value="ECO:0007669"/>
    <property type="project" value="InterPro"/>
</dbReference>
<feature type="region of interest" description="Disordered" evidence="2">
    <location>
        <begin position="1"/>
        <end position="73"/>
    </location>
</feature>
<dbReference type="VEuPathDB" id="FungiDB:HMPREF1541_00065"/>
<dbReference type="AlphaFoldDB" id="W2SDC7"/>
<feature type="compositionally biased region" description="Polar residues" evidence="2">
    <location>
        <begin position="1"/>
        <end position="40"/>
    </location>
</feature>
<evidence type="ECO:0000259" key="3">
    <source>
        <dbReference type="PROSITE" id="PS50158"/>
    </source>
</evidence>
<dbReference type="PROSITE" id="PS50158">
    <property type="entry name" value="ZF_CCHC"/>
    <property type="match status" value="1"/>
</dbReference>
<dbReference type="GeneID" id="19967404"/>
<accession>W2SDC7</accession>
<reference evidence="4 5" key="1">
    <citation type="submission" date="2013-03" db="EMBL/GenBank/DDBJ databases">
        <title>The Genome Sequence of Phialophora europaea CBS 101466.</title>
        <authorList>
            <consortium name="The Broad Institute Genomics Platform"/>
            <person name="Cuomo C."/>
            <person name="de Hoog S."/>
            <person name="Gorbushina A."/>
            <person name="Walker B."/>
            <person name="Young S.K."/>
            <person name="Zeng Q."/>
            <person name="Gargeya S."/>
            <person name="Fitzgerald M."/>
            <person name="Haas B."/>
            <person name="Abouelleil A."/>
            <person name="Allen A.W."/>
            <person name="Alvarado L."/>
            <person name="Arachchi H.M."/>
            <person name="Berlin A.M."/>
            <person name="Chapman S.B."/>
            <person name="Gainer-Dewar J."/>
            <person name="Goldberg J."/>
            <person name="Griggs A."/>
            <person name="Gujja S."/>
            <person name="Hansen M."/>
            <person name="Howarth C."/>
            <person name="Imamovic A."/>
            <person name="Ireland A."/>
            <person name="Larimer J."/>
            <person name="McCowan C."/>
            <person name="Murphy C."/>
            <person name="Pearson M."/>
            <person name="Poon T.W."/>
            <person name="Priest M."/>
            <person name="Roberts A."/>
            <person name="Saif S."/>
            <person name="Shea T."/>
            <person name="Sisk P."/>
            <person name="Sykes S."/>
            <person name="Wortman J."/>
            <person name="Nusbaum C."/>
            <person name="Birren B."/>
        </authorList>
    </citation>
    <scope>NUCLEOTIDE SEQUENCE [LARGE SCALE GENOMIC DNA]</scope>
    <source>
        <strain evidence="4 5">CBS 101466</strain>
    </source>
</reference>
<keyword evidence="1" id="KW-0479">Metal-binding</keyword>
<proteinExistence type="predicted"/>
<dbReference type="InterPro" id="IPR001878">
    <property type="entry name" value="Znf_CCHC"/>
</dbReference>
<sequence>MSRNLQSNIGGSKMNPNHHSGYVSSWDSDSTPSAMTNSDPSDAMGRASTNTRSDSSTASASRLTSSSASWSTNSPIPVLKSRLCRRCGERGHLAKNCRLNHVSGSYFQADTASTVSSDDAISTSASTQHFCASPHSGQDLVDLKADTDDDVGVEEPEPAENIPYIKHTPRIAKQWSDLDPDDIRKKVEAERAFSMPLADKTLIDEELTHEAARVAANATVPVQLTRKRKGRKGRTWYDLSPFVNT</sequence>
<gene>
    <name evidence="4" type="ORF">HMPREF1541_00065</name>
</gene>
<organism evidence="4 5">
    <name type="scientific">Cyphellophora europaea (strain CBS 101466)</name>
    <name type="common">Phialophora europaea</name>
    <dbReference type="NCBI Taxonomy" id="1220924"/>
    <lineage>
        <taxon>Eukaryota</taxon>
        <taxon>Fungi</taxon>
        <taxon>Dikarya</taxon>
        <taxon>Ascomycota</taxon>
        <taxon>Pezizomycotina</taxon>
        <taxon>Eurotiomycetes</taxon>
        <taxon>Chaetothyriomycetidae</taxon>
        <taxon>Chaetothyriales</taxon>
        <taxon>Cyphellophoraceae</taxon>
        <taxon>Cyphellophora</taxon>
    </lineage>
</organism>
<dbReference type="HOGENOM" id="CLU_1133546_0_0_1"/>
<keyword evidence="1" id="KW-0863">Zinc-finger</keyword>
<dbReference type="InParanoid" id="W2SDC7"/>
<dbReference type="SMART" id="SM00343">
    <property type="entry name" value="ZnF_C2HC"/>
    <property type="match status" value="1"/>
</dbReference>
<dbReference type="EMBL" id="KB822711">
    <property type="protein sequence ID" value="ETN45884.1"/>
    <property type="molecule type" value="Genomic_DNA"/>
</dbReference>
<protein>
    <recommendedName>
        <fullName evidence="3">CCHC-type domain-containing protein</fullName>
    </recommendedName>
</protein>
<feature type="domain" description="CCHC-type" evidence="3">
    <location>
        <begin position="84"/>
        <end position="98"/>
    </location>
</feature>
<evidence type="ECO:0000313" key="4">
    <source>
        <dbReference type="EMBL" id="ETN45884.1"/>
    </source>
</evidence>
<dbReference type="InterPro" id="IPR036875">
    <property type="entry name" value="Znf_CCHC_sf"/>
</dbReference>
<evidence type="ECO:0000256" key="2">
    <source>
        <dbReference type="SAM" id="MobiDB-lite"/>
    </source>
</evidence>
<dbReference type="SUPFAM" id="SSF57756">
    <property type="entry name" value="Retrovirus zinc finger-like domains"/>
    <property type="match status" value="1"/>
</dbReference>
<dbReference type="Proteomes" id="UP000030752">
    <property type="component" value="Unassembled WGS sequence"/>
</dbReference>
<dbReference type="RefSeq" id="XP_008710596.1">
    <property type="nucleotide sequence ID" value="XM_008712374.1"/>
</dbReference>
<feature type="compositionally biased region" description="Low complexity" evidence="2">
    <location>
        <begin position="46"/>
        <end position="73"/>
    </location>
</feature>
<evidence type="ECO:0000313" key="5">
    <source>
        <dbReference type="Proteomes" id="UP000030752"/>
    </source>
</evidence>
<name>W2SDC7_CYPE1</name>
<dbReference type="Pfam" id="PF00098">
    <property type="entry name" value="zf-CCHC"/>
    <property type="match status" value="1"/>
</dbReference>
<dbReference type="GO" id="GO:0008270">
    <property type="term" value="F:zinc ion binding"/>
    <property type="evidence" value="ECO:0007669"/>
    <property type="project" value="UniProtKB-KW"/>
</dbReference>
<evidence type="ECO:0000256" key="1">
    <source>
        <dbReference type="PROSITE-ProRule" id="PRU00047"/>
    </source>
</evidence>
<keyword evidence="1" id="KW-0862">Zinc</keyword>